<keyword evidence="2 4" id="KW-0732">Signal</keyword>
<sequence length="265" mass="28560">MIRRLVLIAALLSPCVAQAADPRIRNLTYDPDAVVRVEGRLSTAVQIVFAEGEEILQVALGDSDAWEAAPQGRLLFLKPLTAKATNLIVSARGPDGRTRSYAFELSVSRAVGPWMLRFTYPADDKTRMAQLIDAKEAALRRRLTQLRLDRGAVEGPRNLAWSVQGAQALQPSEVSDNGKFTALRFPGGQAIPAVFAVAPDGAETLAPFDVRGEFVVVHGVHAQLRLRQGRQVVCLWNEAYDPRGGGAPSGTATNGVQRTDGAGRP</sequence>
<accession>A0AB39KWY2</accession>
<dbReference type="Pfam" id="PF03524">
    <property type="entry name" value="CagX"/>
    <property type="match status" value="1"/>
</dbReference>
<organism evidence="5">
    <name type="scientific">Caulobacter sp. 73W</name>
    <dbReference type="NCBI Taxonomy" id="3161137"/>
    <lineage>
        <taxon>Bacteria</taxon>
        <taxon>Pseudomonadati</taxon>
        <taxon>Pseudomonadota</taxon>
        <taxon>Alphaproteobacteria</taxon>
        <taxon>Caulobacterales</taxon>
        <taxon>Caulobacteraceae</taxon>
        <taxon>Caulobacter</taxon>
    </lineage>
</organism>
<feature type="region of interest" description="Disordered" evidence="3">
    <location>
        <begin position="243"/>
        <end position="265"/>
    </location>
</feature>
<evidence type="ECO:0000256" key="2">
    <source>
        <dbReference type="ARBA" id="ARBA00022729"/>
    </source>
</evidence>
<protein>
    <submittedName>
        <fullName evidence="5">TrbG/VirB9 family P-type conjugative transfer protein</fullName>
    </submittedName>
</protein>
<feature type="chain" id="PRO_5044269877" evidence="4">
    <location>
        <begin position="20"/>
        <end position="265"/>
    </location>
</feature>
<proteinExistence type="inferred from homology"/>
<feature type="signal peptide" evidence="4">
    <location>
        <begin position="1"/>
        <end position="19"/>
    </location>
</feature>
<dbReference type="RefSeq" id="WP_369062164.1">
    <property type="nucleotide sequence ID" value="NZ_CP158375.1"/>
</dbReference>
<gene>
    <name evidence="5" type="ORF">ABOZ73_07985</name>
</gene>
<dbReference type="Gene3D" id="2.60.40.2500">
    <property type="match status" value="1"/>
</dbReference>
<dbReference type="InterPro" id="IPR038161">
    <property type="entry name" value="VirB9/CagX/TrbG_C_sf"/>
</dbReference>
<dbReference type="AlphaFoldDB" id="A0AB39KWY2"/>
<evidence type="ECO:0000256" key="4">
    <source>
        <dbReference type="SAM" id="SignalP"/>
    </source>
</evidence>
<evidence type="ECO:0000313" key="5">
    <source>
        <dbReference type="EMBL" id="XDO98341.1"/>
    </source>
</evidence>
<evidence type="ECO:0000256" key="1">
    <source>
        <dbReference type="ARBA" id="ARBA00006135"/>
    </source>
</evidence>
<reference evidence="5" key="1">
    <citation type="submission" date="2024-06" db="EMBL/GenBank/DDBJ databases">
        <title>Caulobacter inopinatus, sp. nov.</title>
        <authorList>
            <person name="Donachie S.P."/>
        </authorList>
    </citation>
    <scope>NUCLEOTIDE SEQUENCE</scope>
    <source>
        <strain evidence="5">73W</strain>
    </source>
</reference>
<dbReference type="InterPro" id="IPR033645">
    <property type="entry name" value="VirB9/CagX/TrbG_C"/>
</dbReference>
<dbReference type="CDD" id="cd06911">
    <property type="entry name" value="VirB9_CagX_TrbG"/>
    <property type="match status" value="1"/>
</dbReference>
<name>A0AB39KWY2_9CAUL</name>
<comment type="similarity">
    <text evidence="1">Belongs to the TrbG/VirB9 family.</text>
</comment>
<dbReference type="InterPro" id="IPR010258">
    <property type="entry name" value="Conjugal_tfr_TrbG/VirB9/CagX"/>
</dbReference>
<dbReference type="EMBL" id="CP158375">
    <property type="protein sequence ID" value="XDO98341.1"/>
    <property type="molecule type" value="Genomic_DNA"/>
</dbReference>
<evidence type="ECO:0000256" key="3">
    <source>
        <dbReference type="SAM" id="MobiDB-lite"/>
    </source>
</evidence>